<feature type="domain" description="Histidine kinase/HSP90-like ATPase" evidence="6">
    <location>
        <begin position="486"/>
        <end position="581"/>
    </location>
</feature>
<feature type="region of interest" description="Disordered" evidence="4">
    <location>
        <begin position="1"/>
        <end position="29"/>
    </location>
</feature>
<keyword evidence="1" id="KW-0808">Transferase</keyword>
<dbReference type="SMART" id="SM00065">
    <property type="entry name" value="GAF"/>
    <property type="match status" value="2"/>
</dbReference>
<keyword evidence="3" id="KW-0902">Two-component regulatory system</keyword>
<dbReference type="AlphaFoldDB" id="A0A3N4ZI98"/>
<evidence type="ECO:0000259" key="5">
    <source>
        <dbReference type="SMART" id="SM00065"/>
    </source>
</evidence>
<dbReference type="GO" id="GO:0016020">
    <property type="term" value="C:membrane"/>
    <property type="evidence" value="ECO:0007669"/>
    <property type="project" value="InterPro"/>
</dbReference>
<dbReference type="InterPro" id="IPR050482">
    <property type="entry name" value="Sensor_HK_TwoCompSys"/>
</dbReference>
<dbReference type="InterPro" id="IPR003594">
    <property type="entry name" value="HATPase_dom"/>
</dbReference>
<feature type="domain" description="GAF" evidence="5">
    <location>
        <begin position="49"/>
        <end position="193"/>
    </location>
</feature>
<sequence>MSAEATRDDGIHVRRATDATGGADRRPDTIASNTSSLLGAAIDLTSHLDVQSALKNFVDRAARLSGARYAALGVLDSRGNTTAFVQVGVSEEEQAVLKHPPRGYGVLGAIPVDGPLLLDDLTQHPDFGGFPPGHPPMHSFLGVPVRVNEQVFGRLYLAEKPGGFTEHDAQDMMSLAEAAAVAIENSRLYAEARNRERWIAVSQDITTTLLEGTEEEEALEMIVSRVRDVAEADTALIVLPSVGDAWACEIADGYLAGDLLGLVFPPDGRAMTVLKEGTGLIVDSLTRLRTLRLRELAQFGPALYAPMMLRGEGKGVLLLLRRIGGPEFDPSDRAMAESVARQAALALELAAARHAQDVAALLDERARIGRDLHDLAIQQLFATGMQLEAARTAAAERGDPALTTLLEDSLSSVDESVKQIRAIVHSLREPDTAVVLVERLRREASLARTSLGYAPSLVIDVEGTVISDDDAQAGLVDIIDDRVDADISDDVVAVVREGLSNAARHARAASVQVRVSVLGSGPTGRVVVDVEDDGGGVDPTVSRRSGLANLATRARRHGGTFSLGKSEHGQGSLMSWQVPLS</sequence>
<dbReference type="PANTHER" id="PTHR24421:SF56">
    <property type="entry name" value="OXYGEN SENSOR HISTIDINE KINASE RESPONSE REGULATOR DOST"/>
    <property type="match status" value="1"/>
</dbReference>
<evidence type="ECO:0000313" key="7">
    <source>
        <dbReference type="EMBL" id="RPF25628.1"/>
    </source>
</evidence>
<dbReference type="Pfam" id="PF02518">
    <property type="entry name" value="HATPase_c"/>
    <property type="match status" value="1"/>
</dbReference>
<dbReference type="InterPro" id="IPR003018">
    <property type="entry name" value="GAF"/>
</dbReference>
<dbReference type="SMART" id="SM00387">
    <property type="entry name" value="HATPase_c"/>
    <property type="match status" value="1"/>
</dbReference>
<feature type="compositionally biased region" description="Polar residues" evidence="4">
    <location>
        <begin position="572"/>
        <end position="581"/>
    </location>
</feature>
<gene>
    <name evidence="7" type="ORF">EDD32_0029</name>
</gene>
<dbReference type="EMBL" id="RKRA01000001">
    <property type="protein sequence ID" value="RPF25628.1"/>
    <property type="molecule type" value="Genomic_DNA"/>
</dbReference>
<accession>A0A3N4ZI98</accession>
<dbReference type="SUPFAM" id="SSF55781">
    <property type="entry name" value="GAF domain-like"/>
    <property type="match status" value="2"/>
</dbReference>
<feature type="compositionally biased region" description="Basic and acidic residues" evidence="4">
    <location>
        <begin position="1"/>
        <end position="28"/>
    </location>
</feature>
<dbReference type="OrthoDB" id="5241249at2"/>
<reference evidence="7 8" key="1">
    <citation type="submission" date="2018-11" db="EMBL/GenBank/DDBJ databases">
        <title>Sequencing the genomes of 1000 actinobacteria strains.</title>
        <authorList>
            <person name="Klenk H.-P."/>
        </authorList>
    </citation>
    <scope>NUCLEOTIDE SEQUENCE [LARGE SCALE GENOMIC DNA]</scope>
    <source>
        <strain evidence="7 8">DSM 14418</strain>
    </source>
</reference>
<dbReference type="InterPro" id="IPR036890">
    <property type="entry name" value="HATPase_C_sf"/>
</dbReference>
<keyword evidence="8" id="KW-1185">Reference proteome</keyword>
<dbReference type="Gene3D" id="1.20.5.1930">
    <property type="match status" value="1"/>
</dbReference>
<dbReference type="Proteomes" id="UP000280726">
    <property type="component" value="Unassembled WGS sequence"/>
</dbReference>
<dbReference type="SUPFAM" id="SSF55874">
    <property type="entry name" value="ATPase domain of HSP90 chaperone/DNA topoisomerase II/histidine kinase"/>
    <property type="match status" value="1"/>
</dbReference>
<evidence type="ECO:0000256" key="1">
    <source>
        <dbReference type="ARBA" id="ARBA00022679"/>
    </source>
</evidence>
<protein>
    <submittedName>
        <fullName evidence="7">GAF domain-containing protein</fullName>
    </submittedName>
</protein>
<organism evidence="7 8">
    <name type="scientific">Georgenia muralis</name>
    <dbReference type="NCBI Taxonomy" id="154117"/>
    <lineage>
        <taxon>Bacteria</taxon>
        <taxon>Bacillati</taxon>
        <taxon>Actinomycetota</taxon>
        <taxon>Actinomycetes</taxon>
        <taxon>Micrococcales</taxon>
        <taxon>Bogoriellaceae</taxon>
        <taxon>Georgenia</taxon>
    </lineage>
</organism>
<dbReference type="InterPro" id="IPR011712">
    <property type="entry name" value="Sig_transdc_His_kin_sub3_dim/P"/>
</dbReference>
<dbReference type="GO" id="GO:0000155">
    <property type="term" value="F:phosphorelay sensor kinase activity"/>
    <property type="evidence" value="ECO:0007669"/>
    <property type="project" value="InterPro"/>
</dbReference>
<evidence type="ECO:0000256" key="3">
    <source>
        <dbReference type="ARBA" id="ARBA00023012"/>
    </source>
</evidence>
<dbReference type="Gene3D" id="3.30.450.40">
    <property type="match status" value="2"/>
</dbReference>
<evidence type="ECO:0000256" key="4">
    <source>
        <dbReference type="SAM" id="MobiDB-lite"/>
    </source>
</evidence>
<comment type="caution">
    <text evidence="7">The sequence shown here is derived from an EMBL/GenBank/DDBJ whole genome shotgun (WGS) entry which is preliminary data.</text>
</comment>
<dbReference type="Pfam" id="PF13185">
    <property type="entry name" value="GAF_2"/>
    <property type="match status" value="1"/>
</dbReference>
<dbReference type="RefSeq" id="WP_123913559.1">
    <property type="nucleotide sequence ID" value="NZ_RKRA01000001.1"/>
</dbReference>
<dbReference type="InterPro" id="IPR029016">
    <property type="entry name" value="GAF-like_dom_sf"/>
</dbReference>
<feature type="domain" description="GAF" evidence="5">
    <location>
        <begin position="214"/>
        <end position="357"/>
    </location>
</feature>
<evidence type="ECO:0000259" key="6">
    <source>
        <dbReference type="SMART" id="SM00387"/>
    </source>
</evidence>
<dbReference type="Pfam" id="PF01590">
    <property type="entry name" value="GAF"/>
    <property type="match status" value="1"/>
</dbReference>
<proteinExistence type="predicted"/>
<name>A0A3N4ZI98_9MICO</name>
<dbReference type="Pfam" id="PF07730">
    <property type="entry name" value="HisKA_3"/>
    <property type="match status" value="1"/>
</dbReference>
<dbReference type="GO" id="GO:0046983">
    <property type="term" value="F:protein dimerization activity"/>
    <property type="evidence" value="ECO:0007669"/>
    <property type="project" value="InterPro"/>
</dbReference>
<dbReference type="PANTHER" id="PTHR24421">
    <property type="entry name" value="NITRATE/NITRITE SENSOR PROTEIN NARX-RELATED"/>
    <property type="match status" value="1"/>
</dbReference>
<dbReference type="CDD" id="cd16917">
    <property type="entry name" value="HATPase_UhpB-NarQ-NarX-like"/>
    <property type="match status" value="1"/>
</dbReference>
<feature type="region of interest" description="Disordered" evidence="4">
    <location>
        <begin position="560"/>
        <end position="581"/>
    </location>
</feature>
<evidence type="ECO:0000256" key="2">
    <source>
        <dbReference type="ARBA" id="ARBA00022777"/>
    </source>
</evidence>
<evidence type="ECO:0000313" key="8">
    <source>
        <dbReference type="Proteomes" id="UP000280726"/>
    </source>
</evidence>
<dbReference type="Gene3D" id="3.30.565.10">
    <property type="entry name" value="Histidine kinase-like ATPase, C-terminal domain"/>
    <property type="match status" value="1"/>
</dbReference>
<keyword evidence="2" id="KW-0418">Kinase</keyword>